<dbReference type="OMA" id="DASCIAT"/>
<organism evidence="2">
    <name type="scientific">Entamoeba dispar (strain ATCC PRA-260 / SAW760)</name>
    <dbReference type="NCBI Taxonomy" id="370354"/>
    <lineage>
        <taxon>Eukaryota</taxon>
        <taxon>Amoebozoa</taxon>
        <taxon>Evosea</taxon>
        <taxon>Archamoebae</taxon>
        <taxon>Mastigamoebida</taxon>
        <taxon>Entamoebidae</taxon>
        <taxon>Entamoeba</taxon>
    </lineage>
</organism>
<dbReference type="EMBL" id="DS550192">
    <property type="protein sequence ID" value="EDR23713.1"/>
    <property type="molecule type" value="Genomic_DNA"/>
</dbReference>
<accession>B0EP38</accession>
<evidence type="ECO:0000313" key="2">
    <source>
        <dbReference type="Proteomes" id="UP000008076"/>
    </source>
</evidence>
<keyword evidence="2" id="KW-1185">Reference proteome</keyword>
<sequence>MNSSQHLINSKMFDSKESYSNRLKMFLQFISKEGEFNESELNFVKQNSPMYYKILSEASEKISKSKKPKDIEQEVLLRSFSVTVEIFGKMAFKQITEQKYFDVWKTYLCITTETKIRIIAFEGLVKGIISMALKAEEWSNYFFNCLDLESIKNKEESIIKDNNGNSRYELSTRFLELFLTKIIRNDETLISVFPLFRKIIEILYVQKTENTHVDDIAHEEILKVLNEFKFSNIVYLTRYKNMIEYLEKVIEEICYKVLSGDQTTEKFVINITAYKKLIEHYIIGPYSPDLAIYVGKKGDPNNENIISIEPNKLKEFQKKLIKGIEIMLINLKDGNQNNVMSIITEIKRIYNLFIERSSTINYELKKLICFISRSVMWRTEFVESTQKIRRSTFGSFELQLTKAADFAISSLSLWILFMRDKKEWDIFLQKMIALYPIKIFYKEIRKIFLAVTQMIINLYYKINFKEINEKKINKDKNEINDNKLIIFQLENMNQNDLLFFWKELIQIACNGIAICQNEALTEWTITIKKVMEYLIYAEEITEKKGPINIHEEFAPIFISILNEQKYENTIKTAINGLNEIIIRPIRYEKSIYEVYSIIIQSILKFNNQICISIFPTINKIFLYDLPLEELIQPLLENMIKYQNNNYSEEIEFQTLKLLLSISIYEEQHYYKNKNFEYIKYISLCYQTFLNNFITTQIKNIVLWSIGVTIVLNERKHKNEKNYKILLDIILQFIKEQKILNNESLKVIIFITRQLGGITPWYLEYICSFLIKIILEEKKENEQKKIILFAIIEIIQSNIMFSLKLNIELIELINKIINIDMGELNELIEIIASLLFKSMGHERLSENINSLSKETTWWGNRTSIISITPQQGGEITEIGIRDPTGSWRFLVKPWEIKEIQKEEIKIKQPKIEIEEYNEFKEKTSIKESILSKKLNKKQLEELEWKEPINNHEQQINLNEKNFNNVQKYMNEIQKNTQTIILTENKEKSEIKKWYGYILNSFLQYPKNNEIIINSINITSKINEMIKEIDFNGMNQLIPLRIFGNEEDPSYKALYNTLVDKNNKSSLGIFKTLQIEKETTESKLIIIWGKDINQYKPKCINAEIIIQLIPKGNLIVVHIIDSILKNLTGPLIDNMVVESEVIISFIKETVLAIEYSMDQNLIFKRMKIIKEIQKSSKTDCKMSTYYTNASNLFTL</sequence>
<gene>
    <name evidence="1" type="ORF">EDI_167720</name>
</gene>
<dbReference type="VEuPathDB" id="AmoebaDB:EDI_167720"/>
<dbReference type="GeneID" id="5885047"/>
<dbReference type="KEGG" id="edi:EDI_167720"/>
<name>B0EP38_ENTDS</name>
<dbReference type="AlphaFoldDB" id="B0EP38"/>
<dbReference type="eggNOG" id="ENOG502RIB8">
    <property type="taxonomic scope" value="Eukaryota"/>
</dbReference>
<dbReference type="OrthoDB" id="33027at2759"/>
<dbReference type="RefSeq" id="XP_001739899.1">
    <property type="nucleotide sequence ID" value="XM_001739847.1"/>
</dbReference>
<protein>
    <submittedName>
        <fullName evidence="1">Uncharacterized protein</fullName>
    </submittedName>
</protein>
<reference evidence="2" key="1">
    <citation type="submission" date="2007-12" db="EMBL/GenBank/DDBJ databases">
        <title>Annotation of Entamoeba dispar SAW760.</title>
        <authorList>
            <person name="Lorenzi H."/>
            <person name="Inman J."/>
            <person name="Schobel S."/>
            <person name="Amedeo P."/>
            <person name="Caler E."/>
        </authorList>
    </citation>
    <scope>NUCLEOTIDE SEQUENCE [LARGE SCALE GENOMIC DNA]</scope>
    <source>
        <strain evidence="2">ATCC PRA-260 / SAW760</strain>
    </source>
</reference>
<proteinExistence type="predicted"/>
<dbReference type="Proteomes" id="UP000008076">
    <property type="component" value="Unassembled WGS sequence"/>
</dbReference>
<evidence type="ECO:0000313" key="1">
    <source>
        <dbReference type="EMBL" id="EDR23713.1"/>
    </source>
</evidence>